<feature type="transmembrane region" description="Helical" evidence="1">
    <location>
        <begin position="252"/>
        <end position="272"/>
    </location>
</feature>
<feature type="transmembrane region" description="Helical" evidence="1">
    <location>
        <begin position="284"/>
        <end position="303"/>
    </location>
</feature>
<feature type="transmembrane region" description="Helical" evidence="1">
    <location>
        <begin position="54"/>
        <end position="71"/>
    </location>
</feature>
<feature type="transmembrane region" description="Helical" evidence="1">
    <location>
        <begin position="213"/>
        <end position="231"/>
    </location>
</feature>
<dbReference type="InterPro" id="IPR012429">
    <property type="entry name" value="HGSNAT_cat"/>
</dbReference>
<keyword evidence="1" id="KW-0472">Membrane</keyword>
<dbReference type="RefSeq" id="WP_087426090.1">
    <property type="nucleotide sequence ID" value="NZ_CAMMFP010000006.1"/>
</dbReference>
<feature type="domain" description="Heparan-alpha-glucosaminide N-acetyltransferase catalytic" evidence="2">
    <location>
        <begin position="10"/>
        <end position="252"/>
    </location>
</feature>
<reference evidence="4" key="1">
    <citation type="submission" date="2017-04" db="EMBL/GenBank/DDBJ databases">
        <title>Function of individual gut microbiota members based on whole genome sequencing of pure cultures obtained from chicken caecum.</title>
        <authorList>
            <person name="Medvecky M."/>
            <person name="Cejkova D."/>
            <person name="Polansky O."/>
            <person name="Karasova D."/>
            <person name="Kubasova T."/>
            <person name="Cizek A."/>
            <person name="Rychlik I."/>
        </authorList>
    </citation>
    <scope>NUCLEOTIDE SEQUENCE [LARGE SCALE GENOMIC DNA]</scope>
    <source>
        <strain evidence="4">An43</strain>
    </source>
</reference>
<accession>A0A1Y3YWW9</accession>
<feature type="transmembrane region" description="Helical" evidence="1">
    <location>
        <begin position="133"/>
        <end position="156"/>
    </location>
</feature>
<proteinExistence type="predicted"/>
<organism evidence="3 4">
    <name type="scientific">Bacteroides clarus</name>
    <dbReference type="NCBI Taxonomy" id="626929"/>
    <lineage>
        <taxon>Bacteria</taxon>
        <taxon>Pseudomonadati</taxon>
        <taxon>Bacteroidota</taxon>
        <taxon>Bacteroidia</taxon>
        <taxon>Bacteroidales</taxon>
        <taxon>Bacteroidaceae</taxon>
        <taxon>Bacteroides</taxon>
    </lineage>
</organism>
<protein>
    <submittedName>
        <fullName evidence="3">DUF5009 domain-containing protein</fullName>
    </submittedName>
</protein>
<evidence type="ECO:0000313" key="4">
    <source>
        <dbReference type="Proteomes" id="UP000195386"/>
    </source>
</evidence>
<dbReference type="Pfam" id="PF07786">
    <property type="entry name" value="HGSNAT_cat"/>
    <property type="match status" value="1"/>
</dbReference>
<name>A0A1Y3YWW9_9BACE</name>
<keyword evidence="1" id="KW-1133">Transmembrane helix</keyword>
<keyword evidence="1" id="KW-0812">Transmembrane</keyword>
<dbReference type="PANTHER" id="PTHR31061:SF24">
    <property type="entry name" value="LD22376P"/>
    <property type="match status" value="1"/>
</dbReference>
<dbReference type="PANTHER" id="PTHR31061">
    <property type="entry name" value="LD22376P"/>
    <property type="match status" value="1"/>
</dbReference>
<sequence length="396" mass="44404">MSNPVKTNKRILALDILRGVTIAGMIMVNNPGTWAHIYAPLRHAEWNGLTPTDLVFPFFMFIMGISTYISLKKYNFEFSRAVGMKILKRTILIFLIGMAIGWFSKFCYYWTSPTEGISFGAQLWESVWTFDRIRILGVMQRLALCYGATAVIALTVKHRNIPYLIATLLTGYFILLVCGNGFAYNDTNILSVIDRTILTPAHMYKDNGIDPEGLLSTIPSIAHVLLGFCVGRMMLESGKANEDRESMLNSHLIKLFLAGTILTFSGFLLSYGCPINKKIWSPTFVLTTCGLASSFLALLIWIIDVKGYKKWSLFFESFGVNPLFMYVLGGVLSILFGSISFPWGASSISIHGFLYKILLMPVFGETGGSLAYALLFVGINWCIGYQLYKRKIYIKL</sequence>
<feature type="transmembrane region" description="Helical" evidence="1">
    <location>
        <begin position="370"/>
        <end position="388"/>
    </location>
</feature>
<feature type="transmembrane region" description="Helical" evidence="1">
    <location>
        <begin position="12"/>
        <end position="34"/>
    </location>
</feature>
<feature type="transmembrane region" description="Helical" evidence="1">
    <location>
        <begin position="323"/>
        <end position="350"/>
    </location>
</feature>
<feature type="transmembrane region" description="Helical" evidence="1">
    <location>
        <begin position="91"/>
        <end position="111"/>
    </location>
</feature>
<feature type="transmembrane region" description="Helical" evidence="1">
    <location>
        <begin position="163"/>
        <end position="184"/>
    </location>
</feature>
<evidence type="ECO:0000259" key="2">
    <source>
        <dbReference type="Pfam" id="PF07786"/>
    </source>
</evidence>
<evidence type="ECO:0000313" key="3">
    <source>
        <dbReference type="EMBL" id="OUO00969.1"/>
    </source>
</evidence>
<gene>
    <name evidence="3" type="ORF">B5F97_09025</name>
</gene>
<evidence type="ECO:0000256" key="1">
    <source>
        <dbReference type="SAM" id="Phobius"/>
    </source>
</evidence>
<comment type="caution">
    <text evidence="3">The sequence shown here is derived from an EMBL/GenBank/DDBJ whole genome shotgun (WGS) entry which is preliminary data.</text>
</comment>
<dbReference type="Proteomes" id="UP000195386">
    <property type="component" value="Unassembled WGS sequence"/>
</dbReference>
<dbReference type="AlphaFoldDB" id="A0A1Y3YWW9"/>
<dbReference type="EMBL" id="NFII01000007">
    <property type="protein sequence ID" value="OUO00969.1"/>
    <property type="molecule type" value="Genomic_DNA"/>
</dbReference>